<name>A0A820JYR7_9BILA</name>
<dbReference type="InterPro" id="IPR013783">
    <property type="entry name" value="Ig-like_fold"/>
</dbReference>
<feature type="non-terminal residue" evidence="3">
    <location>
        <position position="1"/>
    </location>
</feature>
<dbReference type="Gene3D" id="2.60.40.10">
    <property type="entry name" value="Immunoglobulins"/>
    <property type="match status" value="1"/>
</dbReference>
<evidence type="ECO:0000313" key="3">
    <source>
        <dbReference type="EMBL" id="CAF4331511.1"/>
    </source>
</evidence>
<feature type="domain" description="Fibronectin type-III" evidence="2">
    <location>
        <begin position="1"/>
        <end position="55"/>
    </location>
</feature>
<proteinExistence type="predicted"/>
<dbReference type="SUPFAM" id="SSF49265">
    <property type="entry name" value="Fibronectin type III"/>
    <property type="match status" value="1"/>
</dbReference>
<reference evidence="3" key="1">
    <citation type="submission" date="2021-02" db="EMBL/GenBank/DDBJ databases">
        <authorList>
            <person name="Nowell W R."/>
        </authorList>
    </citation>
    <scope>NUCLEOTIDE SEQUENCE</scope>
</reference>
<feature type="non-terminal residue" evidence="3">
    <location>
        <position position="205"/>
    </location>
</feature>
<dbReference type="InterPro" id="IPR036116">
    <property type="entry name" value="FN3_sf"/>
</dbReference>
<accession>A0A820JYR7</accession>
<dbReference type="AlphaFoldDB" id="A0A820JYR7"/>
<evidence type="ECO:0000259" key="2">
    <source>
        <dbReference type="PROSITE" id="PS50853"/>
    </source>
</evidence>
<keyword evidence="1" id="KW-0472">Membrane</keyword>
<dbReference type="EMBL" id="CAJOAZ010018966">
    <property type="protein sequence ID" value="CAF4331511.1"/>
    <property type="molecule type" value="Genomic_DNA"/>
</dbReference>
<keyword evidence="1" id="KW-0812">Transmembrane</keyword>
<dbReference type="CDD" id="cd00063">
    <property type="entry name" value="FN3"/>
    <property type="match status" value="1"/>
</dbReference>
<keyword evidence="1" id="KW-1133">Transmembrane helix</keyword>
<evidence type="ECO:0000256" key="1">
    <source>
        <dbReference type="SAM" id="Phobius"/>
    </source>
</evidence>
<gene>
    <name evidence="3" type="ORF">OXD698_LOCUS47721</name>
</gene>
<dbReference type="Proteomes" id="UP000663844">
    <property type="component" value="Unassembled WGS sequence"/>
</dbReference>
<dbReference type="PROSITE" id="PS50853">
    <property type="entry name" value="FN3"/>
    <property type="match status" value="1"/>
</dbReference>
<dbReference type="InterPro" id="IPR003961">
    <property type="entry name" value="FN3_dom"/>
</dbReference>
<evidence type="ECO:0000313" key="4">
    <source>
        <dbReference type="Proteomes" id="UP000663844"/>
    </source>
</evidence>
<organism evidence="3 4">
    <name type="scientific">Adineta steineri</name>
    <dbReference type="NCBI Taxonomy" id="433720"/>
    <lineage>
        <taxon>Eukaryota</taxon>
        <taxon>Metazoa</taxon>
        <taxon>Spiralia</taxon>
        <taxon>Gnathifera</taxon>
        <taxon>Rotifera</taxon>
        <taxon>Eurotatoria</taxon>
        <taxon>Bdelloidea</taxon>
        <taxon>Adinetida</taxon>
        <taxon>Adinetidae</taxon>
        <taxon>Adineta</taxon>
    </lineage>
</organism>
<comment type="caution">
    <text evidence="3">The sequence shown here is derived from an EMBL/GenBank/DDBJ whole genome shotgun (WGS) entry which is preliminary data.</text>
</comment>
<feature type="transmembrane region" description="Helical" evidence="1">
    <location>
        <begin position="164"/>
        <end position="189"/>
    </location>
</feature>
<sequence>TFNSTIINEQLPFNTYEYTVKDLNETSLYMFRIKSMNIYGEIPWSNDIPVQTIESIITSDDLPQLHVISYNSKENYLHFDYLPGDDHLRKINNEQLCLHIRQSSDGNIYQTINQCLSIHNNRVKWFLEKDFPYLKFSICSIKKQNICGQEIDMKEESNNRSTTAMIIGIAVTTCFLILIISIIIVILCCRWRKKRLTSNVNRTNK</sequence>
<protein>
    <recommendedName>
        <fullName evidence="2">Fibronectin type-III domain-containing protein</fullName>
    </recommendedName>
</protein>